<dbReference type="InterPro" id="IPR006527">
    <property type="entry name" value="F-box-assoc_dom_typ1"/>
</dbReference>
<dbReference type="SUPFAM" id="SSF81383">
    <property type="entry name" value="F-box domain"/>
    <property type="match status" value="1"/>
</dbReference>
<dbReference type="InterPro" id="IPR001810">
    <property type="entry name" value="F-box_dom"/>
</dbReference>
<dbReference type="PANTHER" id="PTHR31672">
    <property type="entry name" value="BNACNNG10540D PROTEIN"/>
    <property type="match status" value="1"/>
</dbReference>
<sequence length="484" mass="53234">MRSSSRKEFGAMPSCRAAANKPPMTEPSSLSNKRRKTAMTPSRTVVLLEDMIFEVLLRLPVKSILRFRAVCRSWAVLLSSKDFCSLHVATSKVLPPPEPRLLVVSPTATPGTTTVCSYSPSDELRDDLLFTIDSSRGSSVEVVTPSPCCGLTLLFDAGARAYYVCNAATRALARLPPYRDPGHVATAGLGFEAQTKDYKVVRLINGYSYERESLRCDVYTPGADCWRPAAGGVAFKWSKLANAAVDHAVMNKIPPVFANGLLHWLINPSLLIRRPRAAIITFSVADETFGCVPSPPFWGLKEHQRPWSQSEGEHLAVMDDQVCIVRNLRDGSGPHGPALEIWGLLNYGSGDWSLNHRIDLSGHIGRELSDPQVVRVIGSVGNCRSGKKIAIATSKHWVHDNFQKKVHTYDPRCQVLQCIHSVTETHTSASRLIPGSRFSLFEESLAPVHKTDEDLALPSTLAKATIKKLLLQSESDILPVFQCK</sequence>
<dbReference type="CDD" id="cd22157">
    <property type="entry name" value="F-box_AtFBW1-like"/>
    <property type="match status" value="1"/>
</dbReference>
<evidence type="ECO:0000313" key="4">
    <source>
        <dbReference type="Proteomes" id="UP001231189"/>
    </source>
</evidence>
<dbReference type="Pfam" id="PF00646">
    <property type="entry name" value="F-box"/>
    <property type="match status" value="1"/>
</dbReference>
<name>A0AAD8U595_LOLMU</name>
<evidence type="ECO:0000313" key="3">
    <source>
        <dbReference type="EMBL" id="KAK1698977.1"/>
    </source>
</evidence>
<dbReference type="Proteomes" id="UP001231189">
    <property type="component" value="Unassembled WGS sequence"/>
</dbReference>
<feature type="domain" description="F-box" evidence="2">
    <location>
        <begin position="47"/>
        <end position="87"/>
    </location>
</feature>
<dbReference type="InterPro" id="IPR050796">
    <property type="entry name" value="SCF_F-box_component"/>
</dbReference>
<dbReference type="Pfam" id="PF07734">
    <property type="entry name" value="FBA_1"/>
    <property type="match status" value="1"/>
</dbReference>
<proteinExistence type="predicted"/>
<dbReference type="SMART" id="SM00256">
    <property type="entry name" value="FBOX"/>
    <property type="match status" value="1"/>
</dbReference>
<evidence type="ECO:0000259" key="2">
    <source>
        <dbReference type="SMART" id="SM00256"/>
    </source>
</evidence>
<dbReference type="AlphaFoldDB" id="A0AAD8U595"/>
<protein>
    <recommendedName>
        <fullName evidence="2">F-box domain-containing protein</fullName>
    </recommendedName>
</protein>
<evidence type="ECO:0000256" key="1">
    <source>
        <dbReference type="SAM" id="MobiDB-lite"/>
    </source>
</evidence>
<dbReference type="InterPro" id="IPR036047">
    <property type="entry name" value="F-box-like_dom_sf"/>
</dbReference>
<organism evidence="3 4">
    <name type="scientific">Lolium multiflorum</name>
    <name type="common">Italian ryegrass</name>
    <name type="synonym">Lolium perenne subsp. multiflorum</name>
    <dbReference type="NCBI Taxonomy" id="4521"/>
    <lineage>
        <taxon>Eukaryota</taxon>
        <taxon>Viridiplantae</taxon>
        <taxon>Streptophyta</taxon>
        <taxon>Embryophyta</taxon>
        <taxon>Tracheophyta</taxon>
        <taxon>Spermatophyta</taxon>
        <taxon>Magnoliopsida</taxon>
        <taxon>Liliopsida</taxon>
        <taxon>Poales</taxon>
        <taxon>Poaceae</taxon>
        <taxon>BOP clade</taxon>
        <taxon>Pooideae</taxon>
        <taxon>Poodae</taxon>
        <taxon>Poeae</taxon>
        <taxon>Poeae Chloroplast Group 2 (Poeae type)</taxon>
        <taxon>Loliodinae</taxon>
        <taxon>Loliinae</taxon>
        <taxon>Lolium</taxon>
    </lineage>
</organism>
<feature type="region of interest" description="Disordered" evidence="1">
    <location>
        <begin position="1"/>
        <end position="37"/>
    </location>
</feature>
<dbReference type="InterPro" id="IPR017451">
    <property type="entry name" value="F-box-assoc_interact_dom"/>
</dbReference>
<dbReference type="Gene3D" id="1.20.1280.50">
    <property type="match status" value="1"/>
</dbReference>
<accession>A0AAD8U595</accession>
<gene>
    <name evidence="3" type="ORF">QYE76_015674</name>
</gene>
<comment type="caution">
    <text evidence="3">The sequence shown here is derived from an EMBL/GenBank/DDBJ whole genome shotgun (WGS) entry which is preliminary data.</text>
</comment>
<dbReference type="EMBL" id="JAUUTY010000001">
    <property type="protein sequence ID" value="KAK1698977.1"/>
    <property type="molecule type" value="Genomic_DNA"/>
</dbReference>
<keyword evidence="4" id="KW-1185">Reference proteome</keyword>
<reference evidence="3" key="1">
    <citation type="submission" date="2023-07" db="EMBL/GenBank/DDBJ databases">
        <title>A chromosome-level genome assembly of Lolium multiflorum.</title>
        <authorList>
            <person name="Chen Y."/>
            <person name="Copetti D."/>
            <person name="Kolliker R."/>
            <person name="Studer B."/>
        </authorList>
    </citation>
    <scope>NUCLEOTIDE SEQUENCE</scope>
    <source>
        <strain evidence="3">02402/16</strain>
        <tissue evidence="3">Leaf</tissue>
    </source>
</reference>
<dbReference type="NCBIfam" id="TIGR01640">
    <property type="entry name" value="F_box_assoc_1"/>
    <property type="match status" value="1"/>
</dbReference>
<dbReference type="PANTHER" id="PTHR31672:SF2">
    <property type="entry name" value="F-BOX DOMAIN-CONTAINING PROTEIN"/>
    <property type="match status" value="1"/>
</dbReference>